<dbReference type="EMBL" id="DWWO01000050">
    <property type="protein sequence ID" value="HJC33773.1"/>
    <property type="molecule type" value="Genomic_DNA"/>
</dbReference>
<comment type="caution">
    <text evidence="2">The sequence shown here is derived from an EMBL/GenBank/DDBJ whole genome shotgun (WGS) entry which is preliminary data.</text>
</comment>
<dbReference type="Proteomes" id="UP000823890">
    <property type="component" value="Unassembled WGS sequence"/>
</dbReference>
<evidence type="ECO:0008006" key="4">
    <source>
        <dbReference type="Google" id="ProtNLM"/>
    </source>
</evidence>
<evidence type="ECO:0000313" key="3">
    <source>
        <dbReference type="Proteomes" id="UP000823890"/>
    </source>
</evidence>
<sequence>MKRKMVLLATAAVTAMALTACGGSDTQSGSGSGSSQSSGGDGFTFTSGSTVIEMNADASAVVEELGEADDYFESESCAFEGLDKVYTYPGFQLNTYPVDDKDYVLSVVFMDDTVSTDEGISIGSTKDEVTEAYGEPESESSTEMVYAKGDTELTVGLDGDSVSTLEISAVTEE</sequence>
<evidence type="ECO:0000256" key="1">
    <source>
        <dbReference type="SAM" id="SignalP"/>
    </source>
</evidence>
<feature type="chain" id="PRO_5039389169" description="Lipoprotein" evidence="1">
    <location>
        <begin position="23"/>
        <end position="173"/>
    </location>
</feature>
<evidence type="ECO:0000313" key="2">
    <source>
        <dbReference type="EMBL" id="HJC33773.1"/>
    </source>
</evidence>
<protein>
    <recommendedName>
        <fullName evidence="4">Lipoprotein</fullName>
    </recommendedName>
</protein>
<name>A0A9D2NM04_9FIRM</name>
<proteinExistence type="predicted"/>
<reference evidence="2" key="2">
    <citation type="submission" date="2021-04" db="EMBL/GenBank/DDBJ databases">
        <authorList>
            <person name="Gilroy R."/>
        </authorList>
    </citation>
    <scope>NUCLEOTIDE SEQUENCE</scope>
    <source>
        <strain evidence="2">ChiW19-954</strain>
    </source>
</reference>
<feature type="signal peptide" evidence="1">
    <location>
        <begin position="1"/>
        <end position="22"/>
    </location>
</feature>
<accession>A0A9D2NM04</accession>
<organism evidence="2 3">
    <name type="scientific">Candidatus Mediterraneibacter faecipullorum</name>
    <dbReference type="NCBI Taxonomy" id="2838670"/>
    <lineage>
        <taxon>Bacteria</taxon>
        <taxon>Bacillati</taxon>
        <taxon>Bacillota</taxon>
        <taxon>Clostridia</taxon>
        <taxon>Lachnospirales</taxon>
        <taxon>Lachnospiraceae</taxon>
        <taxon>Mediterraneibacter</taxon>
    </lineage>
</organism>
<keyword evidence="1" id="KW-0732">Signal</keyword>
<gene>
    <name evidence="2" type="ORF">H9758_04180</name>
</gene>
<reference evidence="2" key="1">
    <citation type="journal article" date="2021" name="PeerJ">
        <title>Extensive microbial diversity within the chicken gut microbiome revealed by metagenomics and culture.</title>
        <authorList>
            <person name="Gilroy R."/>
            <person name="Ravi A."/>
            <person name="Getino M."/>
            <person name="Pursley I."/>
            <person name="Horton D.L."/>
            <person name="Alikhan N.F."/>
            <person name="Baker D."/>
            <person name="Gharbi K."/>
            <person name="Hall N."/>
            <person name="Watson M."/>
            <person name="Adriaenssens E.M."/>
            <person name="Foster-Nyarko E."/>
            <person name="Jarju S."/>
            <person name="Secka A."/>
            <person name="Antonio M."/>
            <person name="Oren A."/>
            <person name="Chaudhuri R.R."/>
            <person name="La Ragione R."/>
            <person name="Hildebrand F."/>
            <person name="Pallen M.J."/>
        </authorList>
    </citation>
    <scope>NUCLEOTIDE SEQUENCE</scope>
    <source>
        <strain evidence="2">ChiW19-954</strain>
    </source>
</reference>
<dbReference type="AlphaFoldDB" id="A0A9D2NM04"/>
<dbReference type="PROSITE" id="PS51257">
    <property type="entry name" value="PROKAR_LIPOPROTEIN"/>
    <property type="match status" value="1"/>
</dbReference>